<protein>
    <submittedName>
        <fullName evidence="1">Uncharacterized protein</fullName>
    </submittedName>
</protein>
<accession>A0A7T4R2L1</accession>
<organism evidence="1 2">
    <name type="scientific">Spongiibacter nanhainus</name>
    <dbReference type="NCBI Taxonomy" id="2794344"/>
    <lineage>
        <taxon>Bacteria</taxon>
        <taxon>Pseudomonadati</taxon>
        <taxon>Pseudomonadota</taxon>
        <taxon>Gammaproteobacteria</taxon>
        <taxon>Cellvibrionales</taxon>
        <taxon>Spongiibacteraceae</taxon>
        <taxon>Spongiibacter</taxon>
    </lineage>
</organism>
<sequence>MGIKVGSNLAQCWIFSVVAYRRAGVAARQARQREAGLCQRWERVLEG</sequence>
<evidence type="ECO:0000313" key="1">
    <source>
        <dbReference type="EMBL" id="QQD19314.1"/>
    </source>
</evidence>
<evidence type="ECO:0000313" key="2">
    <source>
        <dbReference type="Proteomes" id="UP000596063"/>
    </source>
</evidence>
<reference evidence="1 2" key="1">
    <citation type="submission" date="2020-12" db="EMBL/GenBank/DDBJ databases">
        <authorList>
            <person name="Shan Y."/>
        </authorList>
    </citation>
    <scope>NUCLEOTIDE SEQUENCE [LARGE SCALE GENOMIC DNA]</scope>
    <source>
        <strain evidence="2">csc3.9</strain>
    </source>
</reference>
<dbReference type="RefSeq" id="WP_198570799.1">
    <property type="nucleotide sequence ID" value="NZ_CP066167.1"/>
</dbReference>
<gene>
    <name evidence="1" type="ORF">I6N98_05525</name>
</gene>
<dbReference type="Proteomes" id="UP000596063">
    <property type="component" value="Chromosome"/>
</dbReference>
<keyword evidence="2" id="KW-1185">Reference proteome</keyword>
<dbReference type="AlphaFoldDB" id="A0A7T4R2L1"/>
<name>A0A7T4R2L1_9GAMM</name>
<proteinExistence type="predicted"/>
<dbReference type="KEGG" id="snan:I6N98_05525"/>
<dbReference type="EMBL" id="CP066167">
    <property type="protein sequence ID" value="QQD19314.1"/>
    <property type="molecule type" value="Genomic_DNA"/>
</dbReference>